<dbReference type="Pfam" id="PF01520">
    <property type="entry name" value="Amidase_3"/>
    <property type="match status" value="1"/>
</dbReference>
<dbReference type="InterPro" id="IPR050695">
    <property type="entry name" value="N-acetylmuramoyl_amidase_3"/>
</dbReference>
<dbReference type="GO" id="GO:0030288">
    <property type="term" value="C:outer membrane-bounded periplasmic space"/>
    <property type="evidence" value="ECO:0007669"/>
    <property type="project" value="TreeGrafter"/>
</dbReference>
<evidence type="ECO:0000313" key="4">
    <source>
        <dbReference type="Proteomes" id="UP000184052"/>
    </source>
</evidence>
<dbReference type="SUPFAM" id="SSF53187">
    <property type="entry name" value="Zn-dependent exopeptidases"/>
    <property type="match status" value="1"/>
</dbReference>
<dbReference type="Proteomes" id="UP000184052">
    <property type="component" value="Unassembled WGS sequence"/>
</dbReference>
<gene>
    <name evidence="3" type="ORF">SAMN02745751_01771</name>
</gene>
<dbReference type="InterPro" id="IPR002508">
    <property type="entry name" value="MurNAc-LAA_cat"/>
</dbReference>
<dbReference type="PANTHER" id="PTHR30404:SF0">
    <property type="entry name" value="N-ACETYLMURAMOYL-L-ALANINE AMIDASE AMIC"/>
    <property type="match status" value="1"/>
</dbReference>
<accession>A0A1M6GN23</accession>
<dbReference type="STRING" id="1121476.SAMN02745751_01771"/>
<evidence type="ECO:0000256" key="1">
    <source>
        <dbReference type="ARBA" id="ARBA00022801"/>
    </source>
</evidence>
<keyword evidence="1" id="KW-0378">Hydrolase</keyword>
<dbReference type="GO" id="GO:0009253">
    <property type="term" value="P:peptidoglycan catabolic process"/>
    <property type="evidence" value="ECO:0007669"/>
    <property type="project" value="InterPro"/>
</dbReference>
<dbReference type="EMBL" id="FQZL01000011">
    <property type="protein sequence ID" value="SHJ11377.1"/>
    <property type="molecule type" value="Genomic_DNA"/>
</dbReference>
<protein>
    <submittedName>
        <fullName evidence="3">N-acetylmuramoyl-L-alanine amidase</fullName>
    </submittedName>
</protein>
<name>A0A1M6GN23_9FIRM</name>
<dbReference type="RefSeq" id="WP_073049224.1">
    <property type="nucleotide sequence ID" value="NZ_FQZL01000011.1"/>
</dbReference>
<evidence type="ECO:0000259" key="2">
    <source>
        <dbReference type="Pfam" id="PF01520"/>
    </source>
</evidence>
<sequence length="322" mass="37077">MKNWRSTFIIIVISFLLGFFTASSKSENTSHVFGNMNLINHDSILWINEEGIVSGTNETGAGEDETAYTVDIELQSISETVKLDISIIEYKILRRGDPVMVHYVYDTEKDEILYVQFIRDEKGRLELGLTRPVVVLDAGHGGFDDGEGSNGLWLEKELNLKITLLMKKLLEEGGIRVVLTRSKDEYVTLYDRCELSNYIEADMFISNHINKYNGWLSGIDILYSMKADESFAYDMADTISKAGLEVRSVHFRRDTDHPELDYYFVHHNNDSESYIVEYGYADNEHDAIIINENWEEMAEYAADAILRHFFHGPVPMNRNIYY</sequence>
<dbReference type="OrthoDB" id="9806267at2"/>
<dbReference type="GO" id="GO:0008745">
    <property type="term" value="F:N-acetylmuramoyl-L-alanine amidase activity"/>
    <property type="evidence" value="ECO:0007669"/>
    <property type="project" value="InterPro"/>
</dbReference>
<dbReference type="AlphaFoldDB" id="A0A1M6GN23"/>
<evidence type="ECO:0000313" key="3">
    <source>
        <dbReference type="EMBL" id="SHJ11377.1"/>
    </source>
</evidence>
<dbReference type="PANTHER" id="PTHR30404">
    <property type="entry name" value="N-ACETYLMURAMOYL-L-ALANINE AMIDASE"/>
    <property type="match status" value="1"/>
</dbReference>
<organism evidence="3 4">
    <name type="scientific">Dethiosulfatibacter aminovorans DSM 17477</name>
    <dbReference type="NCBI Taxonomy" id="1121476"/>
    <lineage>
        <taxon>Bacteria</taxon>
        <taxon>Bacillati</taxon>
        <taxon>Bacillota</taxon>
        <taxon>Tissierellia</taxon>
        <taxon>Dethiosulfatibacter</taxon>
    </lineage>
</organism>
<reference evidence="3 4" key="1">
    <citation type="submission" date="2016-11" db="EMBL/GenBank/DDBJ databases">
        <authorList>
            <person name="Jaros S."/>
            <person name="Januszkiewicz K."/>
            <person name="Wedrychowicz H."/>
        </authorList>
    </citation>
    <scope>NUCLEOTIDE SEQUENCE [LARGE SCALE GENOMIC DNA]</scope>
    <source>
        <strain evidence="3 4">DSM 17477</strain>
    </source>
</reference>
<dbReference type="Gene3D" id="3.40.630.40">
    <property type="entry name" value="Zn-dependent exopeptidases"/>
    <property type="match status" value="1"/>
</dbReference>
<keyword evidence="4" id="KW-1185">Reference proteome</keyword>
<feature type="domain" description="MurNAc-LAA" evidence="2">
    <location>
        <begin position="134"/>
        <end position="306"/>
    </location>
</feature>
<proteinExistence type="predicted"/>
<dbReference type="CDD" id="cd02696">
    <property type="entry name" value="MurNAc-LAA"/>
    <property type="match status" value="1"/>
</dbReference>